<comment type="catalytic activity">
    <reaction evidence="8 9">
        <text>tRNA(Leu) + L-leucine + ATP = L-leucyl-tRNA(Leu) + AMP + diphosphate</text>
        <dbReference type="Rhea" id="RHEA:11688"/>
        <dbReference type="Rhea" id="RHEA-COMP:9613"/>
        <dbReference type="Rhea" id="RHEA-COMP:9622"/>
        <dbReference type="ChEBI" id="CHEBI:30616"/>
        <dbReference type="ChEBI" id="CHEBI:33019"/>
        <dbReference type="ChEBI" id="CHEBI:57427"/>
        <dbReference type="ChEBI" id="CHEBI:78442"/>
        <dbReference type="ChEBI" id="CHEBI:78494"/>
        <dbReference type="ChEBI" id="CHEBI:456215"/>
        <dbReference type="EC" id="6.1.1.4"/>
    </reaction>
</comment>
<dbReference type="PATRIC" id="fig|1276227.3.peg.815"/>
<protein>
    <recommendedName>
        <fullName evidence="9">Leucine--tRNA ligase</fullName>
        <ecNumber evidence="9">6.1.1.4</ecNumber>
    </recommendedName>
    <alternativeName>
        <fullName evidence="9">Leucyl-tRNA synthetase</fullName>
        <shortName evidence="9">LeuRS</shortName>
    </alternativeName>
</protein>
<evidence type="ECO:0000313" key="16">
    <source>
        <dbReference type="Proteomes" id="UP000013964"/>
    </source>
</evidence>
<evidence type="ECO:0000256" key="2">
    <source>
        <dbReference type="ARBA" id="ARBA00022490"/>
    </source>
</evidence>
<dbReference type="GO" id="GO:0005524">
    <property type="term" value="F:ATP binding"/>
    <property type="evidence" value="ECO:0007669"/>
    <property type="project" value="UniProtKB-UniRule"/>
</dbReference>
<reference evidence="15 16" key="1">
    <citation type="journal article" date="2013" name="Genome Biol. Evol.">
        <title>Complete genomes of two dipteran-associated spiroplasmas provided insights into the origin, dynamics, and impacts of viral invasion in spiroplasma.</title>
        <authorList>
            <person name="Ku C."/>
            <person name="Lo W.S."/>
            <person name="Chen L.L."/>
            <person name="Kuo C.H."/>
        </authorList>
    </citation>
    <scope>NUCLEOTIDE SEQUENCE [LARGE SCALE GENOMIC DNA]</scope>
    <source>
        <strain evidence="15 16">DF-1</strain>
    </source>
</reference>
<evidence type="ECO:0000256" key="6">
    <source>
        <dbReference type="ARBA" id="ARBA00022917"/>
    </source>
</evidence>
<dbReference type="SUPFAM" id="SSF52374">
    <property type="entry name" value="Nucleotidylyl transferase"/>
    <property type="match status" value="1"/>
</dbReference>
<dbReference type="PROSITE" id="PS00178">
    <property type="entry name" value="AA_TRNA_LIGASE_I"/>
    <property type="match status" value="1"/>
</dbReference>
<evidence type="ECO:0000259" key="11">
    <source>
        <dbReference type="Pfam" id="PF00133"/>
    </source>
</evidence>
<dbReference type="InterPro" id="IPR009080">
    <property type="entry name" value="tRNAsynth_Ia_anticodon-bd"/>
</dbReference>
<keyword evidence="6 9" id="KW-0648">Protein biosynthesis</keyword>
<dbReference type="CDD" id="cd00812">
    <property type="entry name" value="LeuRS_core"/>
    <property type="match status" value="1"/>
</dbReference>
<dbReference type="OrthoDB" id="9810365at2"/>
<dbReference type="InterPro" id="IPR015413">
    <property type="entry name" value="Methionyl/Leucyl_tRNA_Synth"/>
</dbReference>
<keyword evidence="16" id="KW-1185">Reference proteome</keyword>
<dbReference type="EMBL" id="CP005077">
    <property type="protein sequence ID" value="AGM25382.1"/>
    <property type="molecule type" value="Genomic_DNA"/>
</dbReference>
<dbReference type="Proteomes" id="UP000013964">
    <property type="component" value="Chromosome"/>
</dbReference>
<dbReference type="SUPFAM" id="SSF50677">
    <property type="entry name" value="ValRS/IleRS/LeuRS editing domain"/>
    <property type="match status" value="1"/>
</dbReference>
<evidence type="ECO:0000256" key="7">
    <source>
        <dbReference type="ARBA" id="ARBA00023146"/>
    </source>
</evidence>
<dbReference type="AlphaFoldDB" id="R4U214"/>
<dbReference type="Gene3D" id="3.10.20.590">
    <property type="match status" value="1"/>
</dbReference>
<dbReference type="Pfam" id="PF13603">
    <property type="entry name" value="tRNA-synt_1_2"/>
    <property type="match status" value="1"/>
</dbReference>
<dbReference type="FunFam" id="3.40.50.620:FF:000056">
    <property type="entry name" value="Leucine--tRNA ligase"/>
    <property type="match status" value="1"/>
</dbReference>
<dbReference type="InterPro" id="IPR001412">
    <property type="entry name" value="aa-tRNA-synth_I_CS"/>
</dbReference>
<evidence type="ECO:0000256" key="1">
    <source>
        <dbReference type="ARBA" id="ARBA00005594"/>
    </source>
</evidence>
<accession>R4U214</accession>
<dbReference type="PANTHER" id="PTHR43740:SF2">
    <property type="entry name" value="LEUCINE--TRNA LIGASE, MITOCHONDRIAL"/>
    <property type="match status" value="1"/>
</dbReference>
<dbReference type="InterPro" id="IPR002300">
    <property type="entry name" value="aa-tRNA-synth_Ia"/>
</dbReference>
<dbReference type="PRINTS" id="PR00985">
    <property type="entry name" value="TRNASYNTHLEU"/>
</dbReference>
<dbReference type="HAMAP" id="MF_00049_B">
    <property type="entry name" value="Leu_tRNA_synth_B"/>
    <property type="match status" value="1"/>
</dbReference>
<keyword evidence="5 9" id="KW-0067">ATP-binding</keyword>
<dbReference type="eggNOG" id="COG0495">
    <property type="taxonomic scope" value="Bacteria"/>
</dbReference>
<dbReference type="InterPro" id="IPR014729">
    <property type="entry name" value="Rossmann-like_a/b/a_fold"/>
</dbReference>
<dbReference type="Pfam" id="PF00133">
    <property type="entry name" value="tRNA-synt_1"/>
    <property type="match status" value="1"/>
</dbReference>
<dbReference type="SUPFAM" id="SSF47323">
    <property type="entry name" value="Anticodon-binding domain of a subclass of class I aminoacyl-tRNA synthetases"/>
    <property type="match status" value="1"/>
</dbReference>
<sequence>MEFSHKAIEQKWQKYWAEHNTFATNTNFSKKAYILDMFPYPSGAGLHVGHPKGYTATDVISRMRRLQQYNVLHPIGWDAFGLPAEQYALQTGNDPADFTLKNIDNFRNQLKALGFSYDYEKEVNTSAPWYFKTTQWIFEKLYQQGLAEVREVDVNWCPELGTVLANEEVFVVDGKMVSERGSFPVYKKPMKQWVLKITAYAEQLISGLDELDWPQSVKDLQKNWIGKSVGAEIKFAVADMPNEVTVFSTRADTIFGVEYLVLAPEHPLVLSLVTPENLASTKEYLELVKTKTELDRQDTSKEKTGIFLGRYAINPVNNKKIPIWTADYVLSHYGAGAVMAVPGHDERDYLFAKKYNLPISYVIKNSNHNGPFLKDGEHINSDFLDGLNTKQASEKALSVLGEKKIAQPKITYKLKDWLFSRQRYWGEPFPIIHWEDGSISLVPESELPLTLPKMDNITPSTTGESPLANATDWLTVTDATGKKGRRETNTMPQWAGSCWYYLAYPLMIGQEEMLDLASPEGQAALKEWLPVDLYVGGQEHAVLHLLYARFWHKVLFDQNLVPTSEPFIKLVNQGMILGPDGSKMSKSKGNVINPDDIIKSHGADSLRLYEMFMGPIEASLPWNETGLDSMRKWLDRIYRLVKNNNFTTVNDKTLDFAYHQMVKKTTEMLENLSFNTAISQLMVFINACYKTDQPIYQPYFEGFTKILSCFAPHLAEEIWSNFGYQTSINNGQWPIYETKYLQKTTLIVAVQVNGKLRAKLDVPVDTPEAELLLLAKEHENIQGILATHDILKEIVVKNKIVNFVVKAK</sequence>
<dbReference type="Gene3D" id="1.10.730.10">
    <property type="entry name" value="Isoleucyl-tRNA Synthetase, Domain 1"/>
    <property type="match status" value="2"/>
</dbReference>
<evidence type="ECO:0000256" key="5">
    <source>
        <dbReference type="ARBA" id="ARBA00022840"/>
    </source>
</evidence>
<evidence type="ECO:0000256" key="8">
    <source>
        <dbReference type="ARBA" id="ARBA00047469"/>
    </source>
</evidence>
<evidence type="ECO:0000256" key="4">
    <source>
        <dbReference type="ARBA" id="ARBA00022741"/>
    </source>
</evidence>
<feature type="binding site" evidence="9">
    <location>
        <position position="586"/>
    </location>
    <ligand>
        <name>ATP</name>
        <dbReference type="ChEBI" id="CHEBI:30616"/>
    </ligand>
</feature>
<feature type="domain" description="Leucyl-tRNA synthetase editing" evidence="14">
    <location>
        <begin position="222"/>
        <end position="396"/>
    </location>
</feature>
<dbReference type="NCBIfam" id="TIGR00396">
    <property type="entry name" value="leuS_bact"/>
    <property type="match status" value="1"/>
</dbReference>
<feature type="domain" description="Methionyl/Valyl/Leucyl/Isoleucyl-tRNA synthetase anticodon-binding" evidence="12">
    <location>
        <begin position="656"/>
        <end position="768"/>
    </location>
</feature>
<dbReference type="FunFam" id="1.10.730.10:FF:000002">
    <property type="entry name" value="Leucine--tRNA ligase"/>
    <property type="match status" value="1"/>
</dbReference>
<gene>
    <name evidence="9 15" type="primary">leuS</name>
    <name evidence="15" type="ORF">SCHRY_v1c08060</name>
</gene>
<dbReference type="GO" id="GO:0005829">
    <property type="term" value="C:cytosol"/>
    <property type="evidence" value="ECO:0007669"/>
    <property type="project" value="TreeGrafter"/>
</dbReference>
<feature type="domain" description="Aminoacyl-tRNA synthetase class Ia" evidence="11">
    <location>
        <begin position="413"/>
        <end position="609"/>
    </location>
</feature>
<dbReference type="InterPro" id="IPR009008">
    <property type="entry name" value="Val/Leu/Ile-tRNA-synth_edit"/>
</dbReference>
<keyword evidence="4 9" id="KW-0547">Nucleotide-binding</keyword>
<evidence type="ECO:0000313" key="15">
    <source>
        <dbReference type="EMBL" id="AGM25382.1"/>
    </source>
</evidence>
<evidence type="ECO:0000259" key="14">
    <source>
        <dbReference type="Pfam" id="PF13603"/>
    </source>
</evidence>
<evidence type="ECO:0000259" key="13">
    <source>
        <dbReference type="Pfam" id="PF09334"/>
    </source>
</evidence>
<comment type="caution">
    <text evidence="9">Lacks conserved residue(s) required for the propagation of feature annotation.</text>
</comment>
<evidence type="ECO:0000256" key="9">
    <source>
        <dbReference type="HAMAP-Rule" id="MF_00049"/>
    </source>
</evidence>
<dbReference type="CDD" id="cd07958">
    <property type="entry name" value="Anticodon_Ia_Leu_BEm"/>
    <property type="match status" value="1"/>
</dbReference>
<dbReference type="GO" id="GO:0004823">
    <property type="term" value="F:leucine-tRNA ligase activity"/>
    <property type="evidence" value="ECO:0007669"/>
    <property type="project" value="UniProtKB-UniRule"/>
</dbReference>
<evidence type="ECO:0000259" key="12">
    <source>
        <dbReference type="Pfam" id="PF08264"/>
    </source>
</evidence>
<organism evidence="15 16">
    <name type="scientific">Spiroplasma chrysopicola DF-1</name>
    <dbReference type="NCBI Taxonomy" id="1276227"/>
    <lineage>
        <taxon>Bacteria</taxon>
        <taxon>Bacillati</taxon>
        <taxon>Mycoplasmatota</taxon>
        <taxon>Mollicutes</taxon>
        <taxon>Entomoplasmatales</taxon>
        <taxon>Spiroplasmataceae</taxon>
        <taxon>Spiroplasma</taxon>
    </lineage>
</organism>
<dbReference type="GO" id="GO:0006429">
    <property type="term" value="P:leucyl-tRNA aminoacylation"/>
    <property type="evidence" value="ECO:0007669"/>
    <property type="project" value="UniProtKB-UniRule"/>
</dbReference>
<comment type="subcellular location">
    <subcellularLocation>
        <location evidence="9">Cytoplasm</location>
    </subcellularLocation>
</comment>
<keyword evidence="7 9" id="KW-0030">Aminoacyl-tRNA synthetase</keyword>
<dbReference type="PANTHER" id="PTHR43740">
    <property type="entry name" value="LEUCYL-TRNA SYNTHETASE"/>
    <property type="match status" value="1"/>
</dbReference>
<dbReference type="Pfam" id="PF08264">
    <property type="entry name" value="Anticodon_1"/>
    <property type="match status" value="1"/>
</dbReference>
<dbReference type="RefSeq" id="WP_016339203.1">
    <property type="nucleotide sequence ID" value="NC_021280.1"/>
</dbReference>
<evidence type="ECO:0000256" key="10">
    <source>
        <dbReference type="RuleBase" id="RU363035"/>
    </source>
</evidence>
<keyword evidence="3 9" id="KW-0436">Ligase</keyword>
<dbReference type="InterPro" id="IPR013155">
    <property type="entry name" value="M/V/L/I-tRNA-synth_anticd-bd"/>
</dbReference>
<feature type="short sequence motif" description="'KMSKS' region" evidence="9">
    <location>
        <begin position="583"/>
        <end position="587"/>
    </location>
</feature>
<dbReference type="InterPro" id="IPR025709">
    <property type="entry name" value="Leu_tRNA-synth_edit"/>
</dbReference>
<dbReference type="Gene3D" id="3.40.50.620">
    <property type="entry name" value="HUPs"/>
    <property type="match status" value="2"/>
</dbReference>
<proteinExistence type="inferred from homology"/>
<dbReference type="KEGG" id="scr:SCHRY_v1c08060"/>
<dbReference type="GO" id="GO:0002161">
    <property type="term" value="F:aminoacyl-tRNA deacylase activity"/>
    <property type="evidence" value="ECO:0007669"/>
    <property type="project" value="InterPro"/>
</dbReference>
<evidence type="ECO:0000256" key="3">
    <source>
        <dbReference type="ARBA" id="ARBA00022598"/>
    </source>
</evidence>
<name>R4U214_9MOLU</name>
<dbReference type="Pfam" id="PF09334">
    <property type="entry name" value="tRNA-synt_1g"/>
    <property type="match status" value="1"/>
</dbReference>
<dbReference type="HOGENOM" id="CLU_004427_0_0_14"/>
<feature type="domain" description="Methionyl/Leucyl tRNA synthetase" evidence="13">
    <location>
        <begin position="38"/>
        <end position="169"/>
    </location>
</feature>
<dbReference type="InterPro" id="IPR002302">
    <property type="entry name" value="Leu-tRNA-ligase"/>
</dbReference>
<dbReference type="EC" id="6.1.1.4" evidence="9"/>
<dbReference type="FunFam" id="3.40.50.620:FF:000077">
    <property type="entry name" value="Leucine--tRNA ligase"/>
    <property type="match status" value="1"/>
</dbReference>
<dbReference type="STRING" id="1276227.SCHRY_v1c08060"/>
<comment type="similarity">
    <text evidence="1 9 10">Belongs to the class-I aminoacyl-tRNA synthetase family.</text>
</comment>
<keyword evidence="2 9" id="KW-0963">Cytoplasm</keyword>